<gene>
    <name evidence="1" type="ORF">CTER_1899</name>
</gene>
<dbReference type="Proteomes" id="UP000014155">
    <property type="component" value="Unassembled WGS sequence"/>
</dbReference>
<dbReference type="eggNOG" id="COG1309">
    <property type="taxonomic scope" value="Bacteria"/>
</dbReference>
<sequence>MPPRPKIFKEKILEAAFNLTREKGWENINARSLASKLSCSTQPIFRIYKDMAELKKDIFDYIEAFYNQYIESHIDPENIFFSIGMAYIGFAKEEPNLFKMLFMSNNFKTASFMEMLEDEENSAIADRIAAGNQITIENAKYLYMETWLFTHGIASMVATNSCSFQNNEIAQMLRNAFMGFLKLIKEVKENE</sequence>
<dbReference type="SUPFAM" id="SSF46689">
    <property type="entry name" value="Homeodomain-like"/>
    <property type="match status" value="1"/>
</dbReference>
<evidence type="ECO:0000313" key="2">
    <source>
        <dbReference type="Proteomes" id="UP000014155"/>
    </source>
</evidence>
<evidence type="ECO:0000313" key="1">
    <source>
        <dbReference type="EMBL" id="EMS72203.1"/>
    </source>
</evidence>
<dbReference type="STRING" id="1195236.CTER_1899"/>
<organism evidence="1 2">
    <name type="scientific">Ruminiclostridium cellobioparum subsp. termitidis CT1112</name>
    <dbReference type="NCBI Taxonomy" id="1195236"/>
    <lineage>
        <taxon>Bacteria</taxon>
        <taxon>Bacillati</taxon>
        <taxon>Bacillota</taxon>
        <taxon>Clostridia</taxon>
        <taxon>Eubacteriales</taxon>
        <taxon>Oscillospiraceae</taxon>
        <taxon>Ruminiclostridium</taxon>
    </lineage>
</organism>
<dbReference type="InterPro" id="IPR036271">
    <property type="entry name" value="Tet_transcr_reg_TetR-rel_C_sf"/>
</dbReference>
<dbReference type="Gene3D" id="1.10.357.10">
    <property type="entry name" value="Tetracycline Repressor, domain 2"/>
    <property type="match status" value="1"/>
</dbReference>
<dbReference type="SUPFAM" id="SSF48498">
    <property type="entry name" value="Tetracyclin repressor-like, C-terminal domain"/>
    <property type="match status" value="1"/>
</dbReference>
<dbReference type="PATRIC" id="fig|1195236.3.peg.2219"/>
<keyword evidence="2" id="KW-1185">Reference proteome</keyword>
<comment type="caution">
    <text evidence="1">The sequence shown here is derived from an EMBL/GenBank/DDBJ whole genome shotgun (WGS) entry which is preliminary data.</text>
</comment>
<dbReference type="AlphaFoldDB" id="S0FUJ3"/>
<accession>S0FUJ3</accession>
<proteinExistence type="predicted"/>
<protein>
    <submittedName>
        <fullName evidence="1">Uncharacterized protein</fullName>
    </submittedName>
</protein>
<dbReference type="InterPro" id="IPR009057">
    <property type="entry name" value="Homeodomain-like_sf"/>
</dbReference>
<reference evidence="1 2" key="1">
    <citation type="journal article" date="2013" name="Genome Announc.">
        <title>Draft Genome Sequence of the Cellulolytic, Mesophilic, Anaerobic Bacterium Clostridium termitidis Strain CT1112 (DSM 5398).</title>
        <authorList>
            <person name="Lal S."/>
            <person name="Ramachandran U."/>
            <person name="Zhang X."/>
            <person name="Munir R."/>
            <person name="Sparling R."/>
            <person name="Levin D.B."/>
        </authorList>
    </citation>
    <scope>NUCLEOTIDE SEQUENCE [LARGE SCALE GENOMIC DNA]</scope>
    <source>
        <strain evidence="1 2">CT1112</strain>
    </source>
</reference>
<dbReference type="RefSeq" id="WP_004625459.1">
    <property type="nucleotide sequence ID" value="NZ_AORV01000030.1"/>
</dbReference>
<dbReference type="EMBL" id="AORV01000030">
    <property type="protein sequence ID" value="EMS72203.1"/>
    <property type="molecule type" value="Genomic_DNA"/>
</dbReference>
<name>S0FUJ3_RUMCE</name>